<dbReference type="GO" id="GO:0008968">
    <property type="term" value="F:D-sedoheptulose 7-phosphate isomerase activity"/>
    <property type="evidence" value="ECO:0007669"/>
    <property type="project" value="UniProtKB-UniRule"/>
</dbReference>
<feature type="binding site" evidence="9">
    <location>
        <position position="66"/>
    </location>
    <ligand>
        <name>substrate</name>
    </ligand>
</feature>
<evidence type="ECO:0000256" key="6">
    <source>
        <dbReference type="ARBA" id="ARBA00022833"/>
    </source>
</evidence>
<dbReference type="UniPathway" id="UPA00041">
    <property type="reaction ID" value="UER00436"/>
</dbReference>
<dbReference type="AlphaFoldDB" id="A0A061A9J4"/>
<comment type="cofactor">
    <cofactor evidence="9">
        <name>Zn(2+)</name>
        <dbReference type="ChEBI" id="CHEBI:29105"/>
    </cofactor>
    <text evidence="9">Binds 1 zinc ion per subunit.</text>
</comment>
<comment type="miscellaneous">
    <text evidence="9">The reaction produces a racemic mixture of D-glycero-alpha-D-manno-heptose 7-phosphate and D-glycero-beta-D-manno-heptose 7-phosphate.</text>
</comment>
<evidence type="ECO:0000256" key="1">
    <source>
        <dbReference type="ARBA" id="ARBA00000348"/>
    </source>
</evidence>
<keyword evidence="6 9" id="KW-0862">Zinc</keyword>
<dbReference type="Proteomes" id="UP000032434">
    <property type="component" value="Chromosome 1"/>
</dbReference>
<dbReference type="Gene3D" id="3.40.50.10490">
    <property type="entry name" value="Glucose-6-phosphate isomerase like protein, domain 1"/>
    <property type="match status" value="1"/>
</dbReference>
<dbReference type="InterPro" id="IPR001347">
    <property type="entry name" value="SIS_dom"/>
</dbReference>
<dbReference type="OrthoDB" id="9781311at2"/>
<evidence type="ECO:0000256" key="2">
    <source>
        <dbReference type="ARBA" id="ARBA00004496"/>
    </source>
</evidence>
<keyword evidence="12" id="KW-1185">Reference proteome</keyword>
<dbReference type="InterPro" id="IPR035461">
    <property type="entry name" value="GmhA/DiaA"/>
</dbReference>
<feature type="domain" description="SIS" evidence="10">
    <location>
        <begin position="38"/>
        <end position="194"/>
    </location>
</feature>
<evidence type="ECO:0000313" key="11">
    <source>
        <dbReference type="EMBL" id="CDR30533.1"/>
    </source>
</evidence>
<comment type="function">
    <text evidence="9">Catalyzes the isomerization of sedoheptulose 7-phosphate in D-glycero-D-manno-heptose 7-phosphate.</text>
</comment>
<evidence type="ECO:0000256" key="9">
    <source>
        <dbReference type="HAMAP-Rule" id="MF_00067"/>
    </source>
</evidence>
<dbReference type="PANTHER" id="PTHR30390">
    <property type="entry name" value="SEDOHEPTULOSE 7-PHOSPHATE ISOMERASE / DNAA INITIATOR-ASSOCIATING FACTOR FOR REPLICATION INITIATION"/>
    <property type="match status" value="1"/>
</dbReference>
<feature type="binding site" evidence="9">
    <location>
        <position position="66"/>
    </location>
    <ligand>
        <name>Zn(2+)</name>
        <dbReference type="ChEBI" id="CHEBI:29105"/>
    </ligand>
</feature>
<evidence type="ECO:0000256" key="7">
    <source>
        <dbReference type="ARBA" id="ARBA00023235"/>
    </source>
</evidence>
<feature type="binding site" evidence="9">
    <location>
        <position position="175"/>
    </location>
    <ligand>
        <name>substrate</name>
    </ligand>
</feature>
<feature type="binding site" evidence="9">
    <location>
        <begin position="53"/>
        <end position="55"/>
    </location>
    <ligand>
        <name>substrate</name>
    </ligand>
</feature>
<dbReference type="GO" id="GO:0008270">
    <property type="term" value="F:zinc ion binding"/>
    <property type="evidence" value="ECO:0007669"/>
    <property type="project" value="UniProtKB-UniRule"/>
</dbReference>
<dbReference type="SUPFAM" id="SSF53697">
    <property type="entry name" value="SIS domain"/>
    <property type="match status" value="1"/>
</dbReference>
<evidence type="ECO:0000256" key="4">
    <source>
        <dbReference type="ARBA" id="ARBA00022490"/>
    </source>
</evidence>
<evidence type="ECO:0000256" key="3">
    <source>
        <dbReference type="ARBA" id="ARBA00009894"/>
    </source>
</evidence>
<dbReference type="EMBL" id="LK028559">
    <property type="protein sequence ID" value="CDR30533.1"/>
    <property type="molecule type" value="Genomic_DNA"/>
</dbReference>
<reference evidence="12" key="1">
    <citation type="submission" date="2014-05" db="EMBL/GenBank/DDBJ databases">
        <authorList>
            <person name="Kube M."/>
        </authorList>
    </citation>
    <scope>NUCLEOTIDE SEQUENCE [LARGE SCALE GENOMIC DNA]</scope>
</reference>
<dbReference type="CDD" id="cd05006">
    <property type="entry name" value="SIS_GmhA"/>
    <property type="match status" value="1"/>
</dbReference>
<dbReference type="InterPro" id="IPR004515">
    <property type="entry name" value="Phosphoheptose_Isoase"/>
</dbReference>
<dbReference type="HAMAP" id="MF_00067">
    <property type="entry name" value="GmhA"/>
    <property type="match status" value="1"/>
</dbReference>
<feature type="binding site" evidence="9">
    <location>
        <begin position="121"/>
        <end position="123"/>
    </location>
    <ligand>
        <name>substrate</name>
    </ligand>
</feature>
<keyword evidence="5 9" id="KW-0479">Metal-binding</keyword>
<name>A0A061A9J4_9MOLU</name>
<keyword evidence="4 9" id="KW-0963">Cytoplasm</keyword>
<accession>A0A061A9J4</accession>
<organism evidence="11 12">
    <name type="scientific">Acholeplasma oculi</name>
    <dbReference type="NCBI Taxonomy" id="35623"/>
    <lineage>
        <taxon>Bacteria</taxon>
        <taxon>Bacillati</taxon>
        <taxon>Mycoplasmatota</taxon>
        <taxon>Mollicutes</taxon>
        <taxon>Acholeplasmatales</taxon>
        <taxon>Acholeplasmataceae</taxon>
        <taxon>Acholeplasma</taxon>
    </lineage>
</organism>
<proteinExistence type="inferred from homology"/>
<evidence type="ECO:0000256" key="5">
    <source>
        <dbReference type="ARBA" id="ARBA00022723"/>
    </source>
</evidence>
<dbReference type="InterPro" id="IPR046348">
    <property type="entry name" value="SIS_dom_sf"/>
</dbReference>
<dbReference type="GO" id="GO:0005975">
    <property type="term" value="P:carbohydrate metabolic process"/>
    <property type="evidence" value="ECO:0007669"/>
    <property type="project" value="UniProtKB-UniRule"/>
</dbReference>
<dbReference type="PROSITE" id="PS51464">
    <property type="entry name" value="SIS"/>
    <property type="match status" value="1"/>
</dbReference>
<keyword evidence="8 9" id="KW-0119">Carbohydrate metabolism</keyword>
<evidence type="ECO:0000313" key="12">
    <source>
        <dbReference type="Proteomes" id="UP000032434"/>
    </source>
</evidence>
<comment type="subcellular location">
    <subcellularLocation>
        <location evidence="2 9">Cytoplasm</location>
    </subcellularLocation>
</comment>
<gene>
    <name evidence="9 11" type="primary">gmhA</name>
    <name evidence="11" type="ORF">Aocu_04600</name>
</gene>
<sequence length="194" mass="21169">MNHLDYIKNEFIESVKVKEAVLNNPKILNQINDAANLLVETYQKGGRIFLAGNGGSAADAQHLAGELVSKFYFDRKALSAIALTTDTSILTAIGNDFDYNYIFKRQLEAHATPHDVFIGITTSGNSKNIVEALKYAKEIGLKSVVFNGKDGGIISKENLGTINIVIPSPITPRIQESHLVIGHTLCAIVEKVLF</sequence>
<feature type="binding site" evidence="9">
    <location>
        <position position="175"/>
    </location>
    <ligand>
        <name>Zn(2+)</name>
        <dbReference type="ChEBI" id="CHEBI:29105"/>
    </ligand>
</feature>
<keyword evidence="7 9" id="KW-0413">Isomerase</keyword>
<evidence type="ECO:0000259" key="10">
    <source>
        <dbReference type="PROSITE" id="PS51464"/>
    </source>
</evidence>
<protein>
    <recommendedName>
        <fullName evidence="9">Phosphoheptose isomerase</fullName>
        <ecNumber evidence="9">5.3.1.28</ecNumber>
    </recommendedName>
    <alternativeName>
        <fullName evidence="9">Sedoheptulose 7-phosphate isomerase</fullName>
    </alternativeName>
</protein>
<dbReference type="RefSeq" id="WP_045749070.1">
    <property type="nucleotide sequence ID" value="NZ_FUZK01000003.1"/>
</dbReference>
<comment type="catalytic activity">
    <reaction evidence="1 9">
        <text>2 D-sedoheptulose 7-phosphate = D-glycero-alpha-D-manno-heptose 7-phosphate + D-glycero-beta-D-manno-heptose 7-phosphate</text>
        <dbReference type="Rhea" id="RHEA:27489"/>
        <dbReference type="ChEBI" id="CHEBI:57483"/>
        <dbReference type="ChEBI" id="CHEBI:60203"/>
        <dbReference type="ChEBI" id="CHEBI:60204"/>
        <dbReference type="EC" id="5.3.1.28"/>
    </reaction>
</comment>
<comment type="pathway">
    <text evidence="9">Carbohydrate biosynthesis; D-glycero-D-manno-heptose 7-phosphate biosynthesis; D-glycero-alpha-D-manno-heptose 7-phosphate and D-glycero-beta-D-manno-heptose 7-phosphate from sedoheptulose 7-phosphate: step 1/1.</text>
</comment>
<dbReference type="GO" id="GO:0097367">
    <property type="term" value="F:carbohydrate derivative binding"/>
    <property type="evidence" value="ECO:0007669"/>
    <property type="project" value="InterPro"/>
</dbReference>
<dbReference type="PANTHER" id="PTHR30390:SF6">
    <property type="entry name" value="DNAA INITIATOR-ASSOCIATING PROTEIN DIAA"/>
    <property type="match status" value="1"/>
</dbReference>
<dbReference type="InterPro" id="IPR050099">
    <property type="entry name" value="SIS_GmhA/DiaA_subfam"/>
</dbReference>
<comment type="similarity">
    <text evidence="3 9">Belongs to the SIS family. GmhA subfamily.</text>
</comment>
<dbReference type="EC" id="5.3.1.28" evidence="9"/>
<dbReference type="InParanoid" id="A0A061A9J4"/>
<feature type="binding site" evidence="9">
    <location>
        <position position="183"/>
    </location>
    <ligand>
        <name>Zn(2+)</name>
        <dbReference type="ChEBI" id="CHEBI:29105"/>
    </ligand>
</feature>
<dbReference type="Pfam" id="PF13580">
    <property type="entry name" value="SIS_2"/>
    <property type="match status" value="1"/>
</dbReference>
<dbReference type="HOGENOM" id="CLU_080999_4_0_14"/>
<dbReference type="STRING" id="35623.Aocu_04600"/>
<dbReference type="KEGG" id="aoc:Aocu_04600"/>
<feature type="binding site" evidence="9">
    <location>
        <position position="62"/>
    </location>
    <ligand>
        <name>Zn(2+)</name>
        <dbReference type="ChEBI" id="CHEBI:29105"/>
    </ligand>
</feature>
<evidence type="ECO:0000256" key="8">
    <source>
        <dbReference type="ARBA" id="ARBA00023277"/>
    </source>
</evidence>
<feature type="binding site" evidence="9">
    <location>
        <position position="126"/>
    </location>
    <ligand>
        <name>substrate</name>
    </ligand>
</feature>
<dbReference type="GO" id="GO:0005737">
    <property type="term" value="C:cytoplasm"/>
    <property type="evidence" value="ECO:0007669"/>
    <property type="project" value="UniProtKB-SubCell"/>
</dbReference>
<dbReference type="GO" id="GO:2001061">
    <property type="term" value="P:D-glycero-D-manno-heptose 7-phosphate biosynthetic process"/>
    <property type="evidence" value="ECO:0007669"/>
    <property type="project" value="UniProtKB-UniPathway"/>
</dbReference>
<feature type="binding site" evidence="9">
    <location>
        <begin position="95"/>
        <end position="96"/>
    </location>
    <ligand>
        <name>substrate</name>
    </ligand>
</feature>
<dbReference type="PATRIC" id="fig|35623.3.peg.461"/>